<dbReference type="PANTHER" id="PTHR22594:SF34">
    <property type="entry name" value="ASPARAGINE--TRNA LIGASE, MITOCHONDRIAL-RELATED"/>
    <property type="match status" value="1"/>
</dbReference>
<dbReference type="EMBL" id="JALLBG020000135">
    <property type="protein sequence ID" value="KAL3762427.1"/>
    <property type="molecule type" value="Genomic_DNA"/>
</dbReference>
<gene>
    <name evidence="10" type="ORF">ACHAWU_008130</name>
</gene>
<evidence type="ECO:0000256" key="2">
    <source>
        <dbReference type="ARBA" id="ARBA00012816"/>
    </source>
</evidence>
<feature type="compositionally biased region" description="Low complexity" evidence="8">
    <location>
        <begin position="134"/>
        <end position="160"/>
    </location>
</feature>
<evidence type="ECO:0000313" key="10">
    <source>
        <dbReference type="EMBL" id="KAL3762427.1"/>
    </source>
</evidence>
<evidence type="ECO:0000313" key="11">
    <source>
        <dbReference type="Proteomes" id="UP001530293"/>
    </source>
</evidence>
<dbReference type="InterPro" id="IPR045864">
    <property type="entry name" value="aa-tRNA-synth_II/BPL/LPL"/>
</dbReference>
<feature type="compositionally biased region" description="Low complexity" evidence="8">
    <location>
        <begin position="110"/>
        <end position="126"/>
    </location>
</feature>
<evidence type="ECO:0000256" key="5">
    <source>
        <dbReference type="ARBA" id="ARBA00022840"/>
    </source>
</evidence>
<dbReference type="CDD" id="cd00776">
    <property type="entry name" value="AsxRS_core"/>
    <property type="match status" value="1"/>
</dbReference>
<dbReference type="Proteomes" id="UP001530293">
    <property type="component" value="Unassembled WGS sequence"/>
</dbReference>
<sequence length="636" mass="69582">MPTKTTTTRVRTNYWSMKKMASRGAFLVAMASSSSSAYSGARVSGRSALSLATASYCPTTSSIRSSSSSSVSAVFRGRSSSISMAFANIHNGRSMLASSSGSVSVGSFTTSTSMDRSSVSSSSSSTRMQTALLSSTSSSTEETTSSSSSTTTTTSSTPSPRRVKTASAQASDELVSIKGWVRTVRRQKTVAFVEVNDGSSLEIQCVLPLEGVDDATMEEINELTTGCSVHAIGKIIESQGGKQSVELSATSLRIIGSCPGETYPLAKKRHSLEYLRTIAHLRPRTNTISAVARVRSTLAGSIHAFFQKEGFNYVQTPLITASDCEGAGEMFRVTTLEIDDVEKLPRAKDEEGNMQAGVDYGSDFFGKAAFLTVSGQLGGETHACALGDVYTFGPTFRAENSQTARHLAEFWMVEPEMAFADLTSAMDNAESMLKFVVSTALEKCDEDLTFFGNFFDKGLKDRLHKLVNVPFVRLPYRDAIKYLQEEIAKDPSKWQFPEVEFGTDLATEHERWLAETKFESAVFVYNYPKKIKAFYMRDNDDDGGETVNAMDLLVPGVGELVGGSQREERLDVLVEKMKELDLNIDDYWWYLDLRRFGSVPHAGYGLGFERLVTYVCGIENIRDAIAFPRYPGNAEF</sequence>
<dbReference type="CDD" id="cd04318">
    <property type="entry name" value="EcAsnRS_like_N"/>
    <property type="match status" value="1"/>
</dbReference>
<dbReference type="EC" id="6.1.1.22" evidence="2"/>
<keyword evidence="11" id="KW-1185">Reference proteome</keyword>
<dbReference type="InterPro" id="IPR002312">
    <property type="entry name" value="Asp/Asn-tRNA-synth_IIb"/>
</dbReference>
<dbReference type="PRINTS" id="PR01042">
    <property type="entry name" value="TRNASYNTHASP"/>
</dbReference>
<dbReference type="SUPFAM" id="SSF50249">
    <property type="entry name" value="Nucleic acid-binding proteins"/>
    <property type="match status" value="1"/>
</dbReference>
<dbReference type="InterPro" id="IPR006195">
    <property type="entry name" value="aa-tRNA-synth_II"/>
</dbReference>
<keyword evidence="7" id="KW-0030">Aminoacyl-tRNA synthetase</keyword>
<dbReference type="Gene3D" id="3.30.930.10">
    <property type="entry name" value="Bira Bifunctional Protein, Domain 2"/>
    <property type="match status" value="1"/>
</dbReference>
<evidence type="ECO:0000256" key="6">
    <source>
        <dbReference type="ARBA" id="ARBA00022917"/>
    </source>
</evidence>
<evidence type="ECO:0000256" key="7">
    <source>
        <dbReference type="ARBA" id="ARBA00023146"/>
    </source>
</evidence>
<feature type="domain" description="Aminoacyl-transfer RNA synthetases class-II family profile" evidence="9">
    <location>
        <begin position="293"/>
        <end position="628"/>
    </location>
</feature>
<keyword evidence="5" id="KW-0067">ATP-binding</keyword>
<feature type="region of interest" description="Disordered" evidence="8">
    <location>
        <begin position="110"/>
        <end position="168"/>
    </location>
</feature>
<dbReference type="PANTHER" id="PTHR22594">
    <property type="entry name" value="ASPARTYL/LYSYL-TRNA SYNTHETASE"/>
    <property type="match status" value="1"/>
</dbReference>
<dbReference type="InterPro" id="IPR004364">
    <property type="entry name" value="Aa-tRNA-synt_II"/>
</dbReference>
<evidence type="ECO:0000256" key="3">
    <source>
        <dbReference type="ARBA" id="ARBA00022598"/>
    </source>
</evidence>
<evidence type="ECO:0000256" key="4">
    <source>
        <dbReference type="ARBA" id="ARBA00022741"/>
    </source>
</evidence>
<keyword evidence="4" id="KW-0547">Nucleotide-binding</keyword>
<dbReference type="InterPro" id="IPR004365">
    <property type="entry name" value="NA-bd_OB_tRNA"/>
</dbReference>
<dbReference type="PROSITE" id="PS50862">
    <property type="entry name" value="AA_TRNA_LIGASE_II"/>
    <property type="match status" value="1"/>
</dbReference>
<dbReference type="AlphaFoldDB" id="A0ABD3MJS8"/>
<comment type="similarity">
    <text evidence="1">Belongs to the class-II aminoacyl-tRNA synthetase family.</text>
</comment>
<dbReference type="InterPro" id="IPR012340">
    <property type="entry name" value="NA-bd_OB-fold"/>
</dbReference>
<dbReference type="InterPro" id="IPR004522">
    <property type="entry name" value="Asn-tRNA-ligase"/>
</dbReference>
<keyword evidence="3" id="KW-0436">Ligase</keyword>
<evidence type="ECO:0000259" key="9">
    <source>
        <dbReference type="PROSITE" id="PS50862"/>
    </source>
</evidence>
<protein>
    <recommendedName>
        <fullName evidence="2">asparagine--tRNA ligase</fullName>
        <ecNumber evidence="2">6.1.1.22</ecNumber>
    </recommendedName>
</protein>
<reference evidence="10 11" key="1">
    <citation type="submission" date="2024-10" db="EMBL/GenBank/DDBJ databases">
        <title>Updated reference genomes for cyclostephanoid diatoms.</title>
        <authorList>
            <person name="Roberts W.R."/>
            <person name="Alverson A.J."/>
        </authorList>
    </citation>
    <scope>NUCLEOTIDE SEQUENCE [LARGE SCALE GENOMIC DNA]</scope>
    <source>
        <strain evidence="10 11">AJA232-27</strain>
    </source>
</reference>
<dbReference type="GO" id="GO:0006412">
    <property type="term" value="P:translation"/>
    <property type="evidence" value="ECO:0007669"/>
    <property type="project" value="UniProtKB-KW"/>
</dbReference>
<accession>A0ABD3MJS8</accession>
<dbReference type="FunFam" id="3.30.930.10:FF:000016">
    <property type="entry name" value="Asparagine--tRNA ligase"/>
    <property type="match status" value="1"/>
</dbReference>
<dbReference type="SUPFAM" id="SSF55681">
    <property type="entry name" value="Class II aaRS and biotin synthetases"/>
    <property type="match status" value="1"/>
</dbReference>
<proteinExistence type="inferred from homology"/>
<keyword evidence="6" id="KW-0648">Protein biosynthesis</keyword>
<evidence type="ECO:0000256" key="8">
    <source>
        <dbReference type="SAM" id="MobiDB-lite"/>
    </source>
</evidence>
<dbReference type="NCBIfam" id="NF003037">
    <property type="entry name" value="PRK03932.1"/>
    <property type="match status" value="1"/>
</dbReference>
<dbReference type="NCBIfam" id="TIGR00457">
    <property type="entry name" value="asnS"/>
    <property type="match status" value="1"/>
</dbReference>
<dbReference type="HAMAP" id="MF_00534">
    <property type="entry name" value="Asn_tRNA_synth"/>
    <property type="match status" value="1"/>
</dbReference>
<comment type="caution">
    <text evidence="10">The sequence shown here is derived from an EMBL/GenBank/DDBJ whole genome shotgun (WGS) entry which is preliminary data.</text>
</comment>
<dbReference type="Pfam" id="PF01336">
    <property type="entry name" value="tRNA_anti-codon"/>
    <property type="match status" value="1"/>
</dbReference>
<dbReference type="Pfam" id="PF00152">
    <property type="entry name" value="tRNA-synt_2"/>
    <property type="match status" value="1"/>
</dbReference>
<name>A0ABD3MJS8_9STRA</name>
<organism evidence="10 11">
    <name type="scientific">Discostella pseudostelligera</name>
    <dbReference type="NCBI Taxonomy" id="259834"/>
    <lineage>
        <taxon>Eukaryota</taxon>
        <taxon>Sar</taxon>
        <taxon>Stramenopiles</taxon>
        <taxon>Ochrophyta</taxon>
        <taxon>Bacillariophyta</taxon>
        <taxon>Coscinodiscophyceae</taxon>
        <taxon>Thalassiosirophycidae</taxon>
        <taxon>Stephanodiscales</taxon>
        <taxon>Stephanodiscaceae</taxon>
        <taxon>Discostella</taxon>
    </lineage>
</organism>
<evidence type="ECO:0000256" key="1">
    <source>
        <dbReference type="ARBA" id="ARBA00008226"/>
    </source>
</evidence>
<dbReference type="Gene3D" id="2.40.50.140">
    <property type="entry name" value="Nucleic acid-binding proteins"/>
    <property type="match status" value="1"/>
</dbReference>
<dbReference type="GO" id="GO:0005524">
    <property type="term" value="F:ATP binding"/>
    <property type="evidence" value="ECO:0007669"/>
    <property type="project" value="UniProtKB-KW"/>
</dbReference>
<dbReference type="GO" id="GO:0004816">
    <property type="term" value="F:asparagine-tRNA ligase activity"/>
    <property type="evidence" value="ECO:0007669"/>
    <property type="project" value="UniProtKB-EC"/>
</dbReference>